<proteinExistence type="predicted"/>
<organism evidence="7 8">
    <name type="scientific">Panagrolaimus davidi</name>
    <dbReference type="NCBI Taxonomy" id="227884"/>
    <lineage>
        <taxon>Eukaryota</taxon>
        <taxon>Metazoa</taxon>
        <taxon>Ecdysozoa</taxon>
        <taxon>Nematoda</taxon>
        <taxon>Chromadorea</taxon>
        <taxon>Rhabditida</taxon>
        <taxon>Tylenchina</taxon>
        <taxon>Panagrolaimomorpha</taxon>
        <taxon>Panagrolaimoidea</taxon>
        <taxon>Panagrolaimidae</taxon>
        <taxon>Panagrolaimus</taxon>
    </lineage>
</organism>
<evidence type="ECO:0000259" key="6">
    <source>
        <dbReference type="PROSITE" id="PS50262"/>
    </source>
</evidence>
<dbReference type="AlphaFoldDB" id="A0A914Q1H2"/>
<dbReference type="Gene3D" id="1.20.1070.10">
    <property type="entry name" value="Rhodopsin 7-helix transmembrane proteins"/>
    <property type="match status" value="1"/>
</dbReference>
<dbReference type="InterPro" id="IPR017452">
    <property type="entry name" value="GPCR_Rhodpsn_7TM"/>
</dbReference>
<keyword evidence="4 5" id="KW-0472">Membrane</keyword>
<feature type="transmembrane region" description="Helical" evidence="5">
    <location>
        <begin position="7"/>
        <end position="30"/>
    </location>
</feature>
<keyword evidence="2 5" id="KW-0812">Transmembrane</keyword>
<protein>
    <submittedName>
        <fullName evidence="8">G-protein coupled receptors family 1 profile domain-containing protein</fullName>
    </submittedName>
</protein>
<feature type="transmembrane region" description="Helical" evidence="5">
    <location>
        <begin position="42"/>
        <end position="64"/>
    </location>
</feature>
<dbReference type="Pfam" id="PF10320">
    <property type="entry name" value="7TM_GPCR_Srsx"/>
    <property type="match status" value="1"/>
</dbReference>
<dbReference type="SUPFAM" id="SSF81321">
    <property type="entry name" value="Family A G protein-coupled receptor-like"/>
    <property type="match status" value="1"/>
</dbReference>
<dbReference type="InterPro" id="IPR019424">
    <property type="entry name" value="7TM_GPCR_Srsx"/>
</dbReference>
<keyword evidence="7" id="KW-1185">Reference proteome</keyword>
<dbReference type="InterPro" id="IPR047130">
    <property type="entry name" value="7TM_GPCR_Srsx_nematod"/>
</dbReference>
<dbReference type="WBParaSite" id="PDA_v2.g22666.t1">
    <property type="protein sequence ID" value="PDA_v2.g22666.t1"/>
    <property type="gene ID" value="PDA_v2.g22666"/>
</dbReference>
<feature type="transmembrane region" description="Helical" evidence="5">
    <location>
        <begin position="173"/>
        <end position="197"/>
    </location>
</feature>
<dbReference type="SMART" id="SM01381">
    <property type="entry name" value="7TM_GPCR_Srsx"/>
    <property type="match status" value="1"/>
</dbReference>
<dbReference type="PANTHER" id="PTHR23360">
    <property type="entry name" value="G-PROTEIN COUPLED RECEPTORS FAMILY 1 PROFILE DOMAIN-CONTAINING PROTEIN-RELATED"/>
    <property type="match status" value="1"/>
</dbReference>
<evidence type="ECO:0000256" key="2">
    <source>
        <dbReference type="ARBA" id="ARBA00022692"/>
    </source>
</evidence>
<feature type="transmembrane region" description="Helical" evidence="5">
    <location>
        <begin position="126"/>
        <end position="153"/>
    </location>
</feature>
<feature type="transmembrane region" description="Helical" evidence="5">
    <location>
        <begin position="84"/>
        <end position="106"/>
    </location>
</feature>
<evidence type="ECO:0000256" key="4">
    <source>
        <dbReference type="ARBA" id="ARBA00023136"/>
    </source>
</evidence>
<dbReference type="PROSITE" id="PS00237">
    <property type="entry name" value="G_PROTEIN_RECEP_F1_1"/>
    <property type="match status" value="1"/>
</dbReference>
<evidence type="ECO:0000256" key="3">
    <source>
        <dbReference type="ARBA" id="ARBA00022989"/>
    </source>
</evidence>
<dbReference type="GO" id="GO:0004930">
    <property type="term" value="F:G protein-coupled receptor activity"/>
    <property type="evidence" value="ECO:0007669"/>
    <property type="project" value="InterPro"/>
</dbReference>
<feature type="transmembrane region" description="Helical" evidence="5">
    <location>
        <begin position="209"/>
        <end position="232"/>
    </location>
</feature>
<evidence type="ECO:0000256" key="1">
    <source>
        <dbReference type="ARBA" id="ARBA00004370"/>
    </source>
</evidence>
<dbReference type="GO" id="GO:0016020">
    <property type="term" value="C:membrane"/>
    <property type="evidence" value="ECO:0007669"/>
    <property type="project" value="UniProtKB-SubCell"/>
</dbReference>
<dbReference type="PROSITE" id="PS50262">
    <property type="entry name" value="G_PROTEIN_RECEP_F1_2"/>
    <property type="match status" value="1"/>
</dbReference>
<dbReference type="Proteomes" id="UP000887578">
    <property type="component" value="Unplaced"/>
</dbReference>
<accession>A0A914Q1H2</accession>
<evidence type="ECO:0000313" key="8">
    <source>
        <dbReference type="WBParaSite" id="PDA_v2.g22666.t1"/>
    </source>
</evidence>
<feature type="domain" description="G-protein coupled receptors family 1 profile" evidence="6">
    <location>
        <begin position="1"/>
        <end position="230"/>
    </location>
</feature>
<reference evidence="8" key="1">
    <citation type="submission" date="2022-11" db="UniProtKB">
        <authorList>
            <consortium name="WormBaseParasite"/>
        </authorList>
    </citation>
    <scope>IDENTIFICATION</scope>
</reference>
<comment type="subcellular location">
    <subcellularLocation>
        <location evidence="1">Membrane</location>
    </subcellularLocation>
</comment>
<dbReference type="CDD" id="cd00637">
    <property type="entry name" value="7tm_classA_rhodopsin-like"/>
    <property type="match status" value="1"/>
</dbReference>
<evidence type="ECO:0000256" key="5">
    <source>
        <dbReference type="SAM" id="Phobius"/>
    </source>
</evidence>
<sequence>MLNICDLLIVTEILGIGVLIRVSYTTYANINDINLFDKPTCILVNSVQAFGVSGGQAVIVFIAFDRFFAIFRPTSYYANDQSPYFLFVVSVIAIFAPIYLFIAKWINLDTSKLITVCSSGSAAAQSFYLSNLVYCSLFILLSFVFYALALFFLVRRLRKDKKKTNEVRLQLRVFISVSLILLCCTIFYGIPVFLMILTEILKSEPSTKAMITMYIGFGSLINAFANIFVYLFKHSEINKSKKKYMPFFGIKNNSNFDDPEFIILKESFTNVLKKNQINRIVLLKEINPLPNYSEYCTTPLLFNYLDALNGIIINEDIKDGSLITNRHPIKMLSLNHPCSFKIYTVFKEIKGKRKKLYILEDGKCQTSWSLKCYKLGIGLEATLVHGMTHTTYGYNRFSIKINSGTLVDIHYSYQIDAFHGNGDPVEIKSLPYRKRNNGTYFPDGFIFRTAVQCKLGGVKNVVVGFNDYPKTNAVIIKEYKVSDICAGKINDNVVTALTKMKLNLIKLMDVYERECDNQAVRIEKLTLPGNRDRFVIEFL</sequence>
<name>A0A914Q1H2_9BILA</name>
<evidence type="ECO:0000313" key="7">
    <source>
        <dbReference type="Proteomes" id="UP000887578"/>
    </source>
</evidence>
<dbReference type="InterPro" id="IPR000276">
    <property type="entry name" value="GPCR_Rhodpsn"/>
</dbReference>
<keyword evidence="3 5" id="KW-1133">Transmembrane helix</keyword>